<dbReference type="PANTHER" id="PTHR10696:SF54">
    <property type="entry name" value="FAMILY OXIDOREDUCTASE, PUTATIVE (AFU_ORTHOLOGUE AFUA_4G13850)-RELATED"/>
    <property type="match status" value="1"/>
</dbReference>
<accession>A0ABR4BAB5</accession>
<protein>
    <recommendedName>
        <fullName evidence="2">TauD/TfdA-like domain-containing protein</fullName>
    </recommendedName>
</protein>
<sequence length="396" mass="44072">MAPHALQDPHDSTGYTPSLVNYAKLLPHVRVHSKLKVSAPIRAVITSNDAFDELTVEERKSPYFRHLSLEEIRNVEASVKQFQSLKLPFHAISQETFPVSESLRAKLKDVIRAVYGEHQFLIISGLDTSQYSDVENIIIHAGLSSHVGSKRGMPGREGGDNTVLNHIIAMLASPKGSTGQYHAPPNQARDIPFHTDNGDIVSLFTISASESGGSFYLADSTAVYKDLKALKPKLARALVDDWTMVSPSASKNCDVRPIAFPQHESDRVLINCSRARITGTPCAPRPASLPALTKTQREAIDALHILAMSRAIEIQLQPGDMIFFNNLTLMHARDAFVDNGAEGQKRHLLRLILRNEEAAYELPRQLAETWEALYEHDVEEEKFPVKKELFTWACSH</sequence>
<dbReference type="Pfam" id="PF02668">
    <property type="entry name" value="TauD"/>
    <property type="match status" value="1"/>
</dbReference>
<keyword evidence="4" id="KW-1185">Reference proteome</keyword>
<reference evidence="3 4" key="1">
    <citation type="submission" date="2024-09" db="EMBL/GenBank/DDBJ databases">
        <title>Rethinking Asexuality: The Enigmatic Case of Functional Sexual Genes in Lepraria (Stereocaulaceae).</title>
        <authorList>
            <person name="Doellman M."/>
            <person name="Sun Y."/>
            <person name="Barcenas-Pena A."/>
            <person name="Lumbsch H.T."/>
            <person name="Grewe F."/>
        </authorList>
    </citation>
    <scope>NUCLEOTIDE SEQUENCE [LARGE SCALE GENOMIC DNA]</scope>
    <source>
        <strain evidence="3 4">Grewe 0041</strain>
    </source>
</reference>
<organism evidence="3 4">
    <name type="scientific">Lepraria finkii</name>
    <dbReference type="NCBI Taxonomy" id="1340010"/>
    <lineage>
        <taxon>Eukaryota</taxon>
        <taxon>Fungi</taxon>
        <taxon>Dikarya</taxon>
        <taxon>Ascomycota</taxon>
        <taxon>Pezizomycotina</taxon>
        <taxon>Lecanoromycetes</taxon>
        <taxon>OSLEUM clade</taxon>
        <taxon>Lecanoromycetidae</taxon>
        <taxon>Lecanorales</taxon>
        <taxon>Lecanorineae</taxon>
        <taxon>Stereocaulaceae</taxon>
        <taxon>Lepraria</taxon>
    </lineage>
</organism>
<dbReference type="EMBL" id="JBHFEH010000014">
    <property type="protein sequence ID" value="KAL2054755.1"/>
    <property type="molecule type" value="Genomic_DNA"/>
</dbReference>
<keyword evidence="1" id="KW-0560">Oxidoreductase</keyword>
<evidence type="ECO:0000256" key="1">
    <source>
        <dbReference type="ARBA" id="ARBA00023002"/>
    </source>
</evidence>
<dbReference type="InterPro" id="IPR050411">
    <property type="entry name" value="AlphaKG_dependent_hydroxylases"/>
</dbReference>
<comment type="caution">
    <text evidence="3">The sequence shown here is derived from an EMBL/GenBank/DDBJ whole genome shotgun (WGS) entry which is preliminary data.</text>
</comment>
<dbReference type="InterPro" id="IPR042098">
    <property type="entry name" value="TauD-like_sf"/>
</dbReference>
<dbReference type="InterPro" id="IPR003819">
    <property type="entry name" value="TauD/TfdA-like"/>
</dbReference>
<feature type="domain" description="TauD/TfdA-like" evidence="2">
    <location>
        <begin position="89"/>
        <end position="351"/>
    </location>
</feature>
<evidence type="ECO:0000313" key="3">
    <source>
        <dbReference type="EMBL" id="KAL2054755.1"/>
    </source>
</evidence>
<gene>
    <name evidence="3" type="ORF">ABVK25_005059</name>
</gene>
<dbReference type="SUPFAM" id="SSF51197">
    <property type="entry name" value="Clavaminate synthase-like"/>
    <property type="match status" value="1"/>
</dbReference>
<proteinExistence type="predicted"/>
<dbReference type="Proteomes" id="UP001590951">
    <property type="component" value="Unassembled WGS sequence"/>
</dbReference>
<dbReference type="Gene3D" id="3.60.130.10">
    <property type="entry name" value="Clavaminate synthase-like"/>
    <property type="match status" value="1"/>
</dbReference>
<evidence type="ECO:0000313" key="4">
    <source>
        <dbReference type="Proteomes" id="UP001590951"/>
    </source>
</evidence>
<dbReference type="PANTHER" id="PTHR10696">
    <property type="entry name" value="GAMMA-BUTYROBETAINE HYDROXYLASE-RELATED"/>
    <property type="match status" value="1"/>
</dbReference>
<evidence type="ECO:0000259" key="2">
    <source>
        <dbReference type="Pfam" id="PF02668"/>
    </source>
</evidence>
<name>A0ABR4BAB5_9LECA</name>